<accession>A0A6C0H063</accession>
<sequence length="68" mass="8172">MLGFDKNKLYVVRVHYPNNTILKDKHGEFNNLTLTNIYYLNGVYIGTDLNNKERRFNARLNIEYDKLY</sequence>
<evidence type="ECO:0000313" key="1">
    <source>
        <dbReference type="EMBL" id="QHT73934.1"/>
    </source>
</evidence>
<proteinExistence type="predicted"/>
<name>A0A6C0H063_9ZZZZ</name>
<dbReference type="EMBL" id="MN739834">
    <property type="protein sequence ID" value="QHT73934.1"/>
    <property type="molecule type" value="Genomic_DNA"/>
</dbReference>
<dbReference type="AlphaFoldDB" id="A0A6C0H063"/>
<organism evidence="1">
    <name type="scientific">viral metagenome</name>
    <dbReference type="NCBI Taxonomy" id="1070528"/>
    <lineage>
        <taxon>unclassified sequences</taxon>
        <taxon>metagenomes</taxon>
        <taxon>organismal metagenomes</taxon>
    </lineage>
</organism>
<protein>
    <submittedName>
        <fullName evidence="1">Uncharacterized protein</fullName>
    </submittedName>
</protein>
<reference evidence="1" key="1">
    <citation type="journal article" date="2020" name="Nature">
        <title>Giant virus diversity and host interactions through global metagenomics.</title>
        <authorList>
            <person name="Schulz F."/>
            <person name="Roux S."/>
            <person name="Paez-Espino D."/>
            <person name="Jungbluth S."/>
            <person name="Walsh D.A."/>
            <person name="Denef V.J."/>
            <person name="McMahon K.D."/>
            <person name="Konstantinidis K.T."/>
            <person name="Eloe-Fadrosh E.A."/>
            <person name="Kyrpides N.C."/>
            <person name="Woyke T."/>
        </authorList>
    </citation>
    <scope>NUCLEOTIDE SEQUENCE</scope>
    <source>
        <strain evidence="1">GVMAG-M-3300023179-4</strain>
    </source>
</reference>